<proteinExistence type="predicted"/>
<dbReference type="EC" id="4.6.1.13" evidence="2"/>
<gene>
    <name evidence="8" type="ORF">GCM10009839_69260</name>
</gene>
<organism evidence="8 9">
    <name type="scientific">Catenulispora yoronensis</name>
    <dbReference type="NCBI Taxonomy" id="450799"/>
    <lineage>
        <taxon>Bacteria</taxon>
        <taxon>Bacillati</taxon>
        <taxon>Actinomycetota</taxon>
        <taxon>Actinomycetes</taxon>
        <taxon>Catenulisporales</taxon>
        <taxon>Catenulisporaceae</taxon>
        <taxon>Catenulispora</taxon>
    </lineage>
</organism>
<evidence type="ECO:0000256" key="1">
    <source>
        <dbReference type="ARBA" id="ARBA00001316"/>
    </source>
</evidence>
<dbReference type="Proteomes" id="UP001500751">
    <property type="component" value="Unassembled WGS sequence"/>
</dbReference>
<name>A0ABN2VB78_9ACTN</name>
<evidence type="ECO:0000256" key="6">
    <source>
        <dbReference type="SAM" id="Phobius"/>
    </source>
</evidence>
<evidence type="ECO:0000256" key="5">
    <source>
        <dbReference type="ARBA" id="ARBA00030782"/>
    </source>
</evidence>
<evidence type="ECO:0000313" key="9">
    <source>
        <dbReference type="Proteomes" id="UP001500751"/>
    </source>
</evidence>
<dbReference type="CDD" id="cd08586">
    <property type="entry name" value="PI-PLCc_BcPLC_like"/>
    <property type="match status" value="1"/>
</dbReference>
<evidence type="ECO:0000259" key="7">
    <source>
        <dbReference type="SMART" id="SM00148"/>
    </source>
</evidence>
<dbReference type="PROSITE" id="PS50007">
    <property type="entry name" value="PIPLC_X_DOMAIN"/>
    <property type="match status" value="1"/>
</dbReference>
<dbReference type="PANTHER" id="PTHR13593:SF113">
    <property type="entry name" value="SI:DKEY-266F7.9"/>
    <property type="match status" value="1"/>
</dbReference>
<accession>A0ABN2VB78</accession>
<dbReference type="InterPro" id="IPR017946">
    <property type="entry name" value="PLC-like_Pdiesterase_TIM-brl"/>
</dbReference>
<comment type="catalytic activity">
    <reaction evidence="1">
        <text>a 1,2-diacyl-sn-glycero-3-phospho-(1D-myo-inositol) = 1D-myo-inositol 1,2-cyclic phosphate + a 1,2-diacyl-sn-glycerol</text>
        <dbReference type="Rhea" id="RHEA:17093"/>
        <dbReference type="ChEBI" id="CHEBI:17815"/>
        <dbReference type="ChEBI" id="CHEBI:57880"/>
        <dbReference type="ChEBI" id="CHEBI:58484"/>
        <dbReference type="EC" id="4.6.1.13"/>
    </reaction>
</comment>
<dbReference type="EMBL" id="BAAAQN010000053">
    <property type="protein sequence ID" value="GAA2052133.1"/>
    <property type="molecule type" value="Genomic_DNA"/>
</dbReference>
<sequence length="425" mass="45796">MAGLCASAATPALASATAGYSHDSSIGLTETDWMRMLPDSARLSELSLPGTHDSGASVAGGDSALTQSMSLSTQLNSGIRAWDIRLADVVVAHALPVKKLGIYHGPFFQKTLFSFDASRYDYPPTVLQVADTFLQNHPSETLLMRIQDEQPTPGFADKVKTDLDADPHYYRGTSDNPALGEVRGKIVVLQNFSSPSRVGIPWRNDCRNPGYLCIQDDYHLTTNWNLADKWRSIKAQLDRAAAGSRNTVYVNFLSGSGGSFPYFVASGHSSPGTSAPNLLTGWTRGYAGTCFYAYNCLAEYPSVGCLTYWFFGTRTTCSVAFEGANVLTMQEMDRQKGRPHRYGLIYADFPGRGLISDVIAANLGAGLGAAMLPATGMGGTPALLGTALALCVIGAYLAFDPFARRRVTLRRTSATPARPRSRRTA</sequence>
<dbReference type="SUPFAM" id="SSF51695">
    <property type="entry name" value="PLC-like phosphodiesterases"/>
    <property type="match status" value="1"/>
</dbReference>
<dbReference type="Gene3D" id="3.20.20.190">
    <property type="entry name" value="Phosphatidylinositol (PI) phosphodiesterase"/>
    <property type="match status" value="1"/>
</dbReference>
<dbReference type="PANTHER" id="PTHR13593">
    <property type="match status" value="1"/>
</dbReference>
<feature type="domain" description="Phosphatidylinositol-specific phospholipase C X" evidence="7">
    <location>
        <begin position="39"/>
        <end position="191"/>
    </location>
</feature>
<feature type="transmembrane region" description="Helical" evidence="6">
    <location>
        <begin position="382"/>
        <end position="403"/>
    </location>
</feature>
<evidence type="ECO:0000313" key="8">
    <source>
        <dbReference type="EMBL" id="GAA2052133.1"/>
    </source>
</evidence>
<evidence type="ECO:0000256" key="3">
    <source>
        <dbReference type="ARBA" id="ARBA00019758"/>
    </source>
</evidence>
<keyword evidence="6" id="KW-0472">Membrane</keyword>
<evidence type="ECO:0000256" key="2">
    <source>
        <dbReference type="ARBA" id="ARBA00012581"/>
    </source>
</evidence>
<reference evidence="9" key="1">
    <citation type="journal article" date="2019" name="Int. J. Syst. Evol. Microbiol.">
        <title>The Global Catalogue of Microorganisms (GCM) 10K type strain sequencing project: providing services to taxonomists for standard genome sequencing and annotation.</title>
        <authorList>
            <consortium name="The Broad Institute Genomics Platform"/>
            <consortium name="The Broad Institute Genome Sequencing Center for Infectious Disease"/>
            <person name="Wu L."/>
            <person name="Ma J."/>
        </authorList>
    </citation>
    <scope>NUCLEOTIDE SEQUENCE [LARGE SCALE GENOMIC DNA]</scope>
    <source>
        <strain evidence="9">JCM 16014</strain>
    </source>
</reference>
<keyword evidence="6" id="KW-1133">Transmembrane helix</keyword>
<keyword evidence="6" id="KW-0812">Transmembrane</keyword>
<keyword evidence="9" id="KW-1185">Reference proteome</keyword>
<dbReference type="SMART" id="SM00148">
    <property type="entry name" value="PLCXc"/>
    <property type="match status" value="1"/>
</dbReference>
<protein>
    <recommendedName>
        <fullName evidence="3">1-phosphatidylinositol phosphodiesterase</fullName>
        <ecNumber evidence="2">4.6.1.13</ecNumber>
    </recommendedName>
    <alternativeName>
        <fullName evidence="4">Phosphatidylinositol diacylglycerol-lyase</fullName>
    </alternativeName>
    <alternativeName>
        <fullName evidence="5">Phosphatidylinositol-specific phospholipase C</fullName>
    </alternativeName>
</protein>
<dbReference type="InterPro" id="IPR000909">
    <property type="entry name" value="PLipase_C_PInositol-sp_X_dom"/>
</dbReference>
<comment type="caution">
    <text evidence="8">The sequence shown here is derived from an EMBL/GenBank/DDBJ whole genome shotgun (WGS) entry which is preliminary data.</text>
</comment>
<dbReference type="InterPro" id="IPR051057">
    <property type="entry name" value="PI-PLC_domain"/>
</dbReference>
<evidence type="ECO:0000256" key="4">
    <source>
        <dbReference type="ARBA" id="ARBA00030474"/>
    </source>
</evidence>